<accession>A0A211ZQ78</accession>
<name>A0A211ZQ78_9PROT</name>
<evidence type="ECO:0000313" key="2">
    <source>
        <dbReference type="EMBL" id="OWJ67432.1"/>
    </source>
</evidence>
<reference evidence="3" key="1">
    <citation type="submission" date="2017-05" db="EMBL/GenBank/DDBJ databases">
        <authorList>
            <person name="Macchi M."/>
            <person name="Festa S."/>
            <person name="Coppotelli B.M."/>
            <person name="Morelli I.S."/>
        </authorList>
    </citation>
    <scope>NUCLEOTIDE SEQUENCE [LARGE SCALE GENOMIC DNA]</scope>
    <source>
        <strain evidence="3">I</strain>
    </source>
</reference>
<dbReference type="RefSeq" id="WP_088150774.1">
    <property type="nucleotide sequence ID" value="NZ_NHON01000013.1"/>
</dbReference>
<sequence length="163" mass="17332">MTPRDIEDPPENHSLGKGVLASAADGFEHVGDALARALDSIARGIDPTLEQIEAAAMSEIAKILGWPLDHAAWSDPENLPDDPDPDPFALPGAATSPEELERRLAAIAEMTPPTDPKAVEIYTVYAEAGPQAARQAIVDAYARGEIGRNQANVLFFVLGLGRL</sequence>
<proteinExistence type="predicted"/>
<evidence type="ECO:0000313" key="3">
    <source>
        <dbReference type="Proteomes" id="UP000196655"/>
    </source>
</evidence>
<dbReference type="Proteomes" id="UP000196655">
    <property type="component" value="Unassembled WGS sequence"/>
</dbReference>
<evidence type="ECO:0000256" key="1">
    <source>
        <dbReference type="SAM" id="MobiDB-lite"/>
    </source>
</evidence>
<keyword evidence="3" id="KW-1185">Reference proteome</keyword>
<gene>
    <name evidence="2" type="ORF">BWR60_09505</name>
</gene>
<feature type="region of interest" description="Disordered" evidence="1">
    <location>
        <begin position="72"/>
        <end position="95"/>
    </location>
</feature>
<dbReference type="EMBL" id="NHON01000013">
    <property type="protein sequence ID" value="OWJ67432.1"/>
    <property type="molecule type" value="Genomic_DNA"/>
</dbReference>
<dbReference type="AlphaFoldDB" id="A0A211ZQ78"/>
<protein>
    <submittedName>
        <fullName evidence="2">Uncharacterized protein</fullName>
    </submittedName>
</protein>
<organism evidence="2 3">
    <name type="scientific">Inquilinus limosus</name>
    <dbReference type="NCBI Taxonomy" id="171674"/>
    <lineage>
        <taxon>Bacteria</taxon>
        <taxon>Pseudomonadati</taxon>
        <taxon>Pseudomonadota</taxon>
        <taxon>Alphaproteobacteria</taxon>
        <taxon>Rhodospirillales</taxon>
        <taxon>Rhodospirillaceae</taxon>
        <taxon>Inquilinus</taxon>
    </lineage>
</organism>
<comment type="caution">
    <text evidence="2">The sequence shown here is derived from an EMBL/GenBank/DDBJ whole genome shotgun (WGS) entry which is preliminary data.</text>
</comment>